<organism evidence="1">
    <name type="scientific">marine metagenome</name>
    <dbReference type="NCBI Taxonomy" id="408172"/>
    <lineage>
        <taxon>unclassified sequences</taxon>
        <taxon>metagenomes</taxon>
        <taxon>ecological metagenomes</taxon>
    </lineage>
</organism>
<dbReference type="AlphaFoldDB" id="A0A383DQ58"/>
<protein>
    <submittedName>
        <fullName evidence="1">Uncharacterized protein</fullName>
    </submittedName>
</protein>
<evidence type="ECO:0000313" key="1">
    <source>
        <dbReference type="EMBL" id="SVE46652.1"/>
    </source>
</evidence>
<sequence length="38" mass="4464">MSTFTIIVPIFNEKDNLSRLESELMKFINSTKFKTKVL</sequence>
<dbReference type="EMBL" id="UINC01219262">
    <property type="protein sequence ID" value="SVE46652.1"/>
    <property type="molecule type" value="Genomic_DNA"/>
</dbReference>
<name>A0A383DQ58_9ZZZZ</name>
<gene>
    <name evidence="1" type="ORF">METZ01_LOCUS499506</name>
</gene>
<reference evidence="1" key="1">
    <citation type="submission" date="2018-05" db="EMBL/GenBank/DDBJ databases">
        <authorList>
            <person name="Lanie J.A."/>
            <person name="Ng W.-L."/>
            <person name="Kazmierczak K.M."/>
            <person name="Andrzejewski T.M."/>
            <person name="Davidsen T.M."/>
            <person name="Wayne K.J."/>
            <person name="Tettelin H."/>
            <person name="Glass J.I."/>
            <person name="Rusch D."/>
            <person name="Podicherti R."/>
            <person name="Tsui H.-C.T."/>
            <person name="Winkler M.E."/>
        </authorList>
    </citation>
    <scope>NUCLEOTIDE SEQUENCE</scope>
</reference>
<accession>A0A383DQ58</accession>
<proteinExistence type="predicted"/>
<feature type="non-terminal residue" evidence="1">
    <location>
        <position position="38"/>
    </location>
</feature>